<protein>
    <recommendedName>
        <fullName evidence="6">Rho GTPase (Miro-like)</fullName>
    </recommendedName>
</protein>
<dbReference type="EMBL" id="QFGG01000007">
    <property type="protein sequence ID" value="TID42140.1"/>
    <property type="molecule type" value="Genomic_DNA"/>
</dbReference>
<keyword evidence="1" id="KW-1133">Transmembrane helix</keyword>
<reference evidence="3 5" key="2">
    <citation type="submission" date="2018-04" db="EMBL/GenBank/DDBJ databases">
        <title>Whole genome sequence comparison of clinical and drinking water Legionella pneumophila isolates.</title>
        <authorList>
            <person name="Garner E."/>
        </authorList>
    </citation>
    <scope>NUCLEOTIDE SEQUENCE [LARGE SCALE GENOMIC DNA]</scope>
    <source>
        <strain evidence="3 5">WH02</strain>
    </source>
</reference>
<reference evidence="2 4" key="1">
    <citation type="submission" date="2018-04" db="EMBL/GenBank/DDBJ databases">
        <title>Whole genome sequence comparison of clinical and drinking water Legionella pneumophila isolates associated with the Flint Water Crisis.</title>
        <authorList>
            <person name="Garner E."/>
            <person name="Brown C."/>
            <person name="Schwake O."/>
            <person name="Coil D."/>
            <person name="Jospin G."/>
            <person name="Eisen J."/>
            <person name="Edwards M."/>
            <person name="Pruden A."/>
        </authorList>
    </citation>
    <scope>NUCLEOTIDE SEQUENCE [LARGE SCALE GENOMIC DNA]</scope>
    <source>
        <strain evidence="2 4">Genessee03</strain>
    </source>
</reference>
<keyword evidence="1" id="KW-0812">Transmembrane</keyword>
<gene>
    <name evidence="2" type="ORF">DB745_07535</name>
    <name evidence="3" type="ORF">DIZ81_09125</name>
</gene>
<evidence type="ECO:0000313" key="4">
    <source>
        <dbReference type="Proteomes" id="UP000251035"/>
    </source>
</evidence>
<organism evidence="3 5">
    <name type="scientific">Legionella taurinensis</name>
    <dbReference type="NCBI Taxonomy" id="70611"/>
    <lineage>
        <taxon>Bacteria</taxon>
        <taxon>Pseudomonadati</taxon>
        <taxon>Pseudomonadota</taxon>
        <taxon>Gammaproteobacteria</taxon>
        <taxon>Legionellales</taxon>
        <taxon>Legionellaceae</taxon>
        <taxon>Legionella</taxon>
    </lineage>
</organism>
<accession>A0AB38N711</accession>
<comment type="caution">
    <text evidence="3">The sequence shown here is derived from an EMBL/GenBank/DDBJ whole genome shotgun (WGS) entry which is preliminary data.</text>
</comment>
<evidence type="ECO:0000313" key="5">
    <source>
        <dbReference type="Proteomes" id="UP000306421"/>
    </source>
</evidence>
<name>A0AB38N711_9GAMM</name>
<dbReference type="RefSeq" id="WP_108293342.1">
    <property type="nucleotide sequence ID" value="NZ_JAWVLH010000007.1"/>
</dbReference>
<dbReference type="Proteomes" id="UP000306421">
    <property type="component" value="Unassembled WGS sequence"/>
</dbReference>
<proteinExistence type="predicted"/>
<dbReference type="AlphaFoldDB" id="A0AB38N711"/>
<evidence type="ECO:0000313" key="2">
    <source>
        <dbReference type="EMBL" id="PUT47740.1"/>
    </source>
</evidence>
<evidence type="ECO:0000256" key="1">
    <source>
        <dbReference type="SAM" id="Phobius"/>
    </source>
</evidence>
<sequence>MGASSILIYGKTTKAKTQFIERLAQINLKNMDIRPVCVTCREEGSANEYLFWILDTSYEPYLALYCRDMPVVLYFIEHWDETQITSDIDALKKINSSLPILIVDAIENQDEIAVASFADCPVLRVANREDMNRDGLFQTFNQMIKAKKRSEQEPYFLFKNQLTAMVRAKGCALQGSVLYHALENLEHELKSVPPETRDAIAQSAEKLMLAWQRLENMENKDAITSTFLHECQAHVYGKHYMLAQAIVTVAIIATLTLAAAIIGFGVGFGLGLWSGPGAFFSGIVAGAAAANAVLGLSAIGGVAGGIVSYGLFKSNPVMKAANGVTQAMKLAPVYMDTDL</sequence>
<keyword evidence="1" id="KW-0472">Membrane</keyword>
<dbReference type="Proteomes" id="UP000251035">
    <property type="component" value="Unassembled WGS sequence"/>
</dbReference>
<feature type="transmembrane region" description="Helical" evidence="1">
    <location>
        <begin position="279"/>
        <end position="312"/>
    </location>
</feature>
<dbReference type="EMBL" id="QCXM01000006">
    <property type="protein sequence ID" value="PUT47740.1"/>
    <property type="molecule type" value="Genomic_DNA"/>
</dbReference>
<evidence type="ECO:0000313" key="3">
    <source>
        <dbReference type="EMBL" id="TID42140.1"/>
    </source>
</evidence>
<keyword evidence="4" id="KW-1185">Reference proteome</keyword>
<evidence type="ECO:0008006" key="6">
    <source>
        <dbReference type="Google" id="ProtNLM"/>
    </source>
</evidence>
<feature type="transmembrane region" description="Helical" evidence="1">
    <location>
        <begin position="246"/>
        <end position="273"/>
    </location>
</feature>